<keyword evidence="5 14" id="KW-0436">Ligase</keyword>
<dbReference type="PANTHER" id="PTHR11451:SF44">
    <property type="entry name" value="THREONINE--TRNA LIGASE, CHLOROPLASTIC_MITOCHONDRIAL 2"/>
    <property type="match status" value="1"/>
</dbReference>
<keyword evidence="10 14" id="KW-0694">RNA-binding</keyword>
<comment type="cofactor">
    <cofactor evidence="14">
        <name>Zn(2+)</name>
        <dbReference type="ChEBI" id="CHEBI:29105"/>
    </cofactor>
    <text evidence="14">Binds 1 zinc ion per subunit.</text>
</comment>
<evidence type="ECO:0000256" key="3">
    <source>
        <dbReference type="ARBA" id="ARBA00022490"/>
    </source>
</evidence>
<keyword evidence="7 14" id="KW-0547">Nucleotide-binding</keyword>
<keyword evidence="4 14" id="KW-0820">tRNA-binding</keyword>
<feature type="binding site" evidence="14">
    <location>
        <position position="384"/>
    </location>
    <ligand>
        <name>Zn(2+)</name>
        <dbReference type="ChEBI" id="CHEBI:29105"/>
        <note>catalytic</note>
    </ligand>
</feature>
<evidence type="ECO:0000256" key="8">
    <source>
        <dbReference type="ARBA" id="ARBA00022833"/>
    </source>
</evidence>
<dbReference type="SUPFAM" id="SSF81271">
    <property type="entry name" value="TGS-like"/>
    <property type="match status" value="1"/>
</dbReference>
<proteinExistence type="inferred from homology"/>
<dbReference type="InterPro" id="IPR002314">
    <property type="entry name" value="aa-tRNA-synt_IIb"/>
</dbReference>
<protein>
    <recommendedName>
        <fullName evidence="14">Threonine--tRNA ligase</fullName>
        <ecNumber evidence="14">6.1.1.3</ecNumber>
    </recommendedName>
    <alternativeName>
        <fullName evidence="14">Threonyl-tRNA synthetase</fullName>
        <shortName evidence="14">ThrRS</shortName>
    </alternativeName>
</protein>
<dbReference type="GO" id="GO:0004829">
    <property type="term" value="F:threonine-tRNA ligase activity"/>
    <property type="evidence" value="ECO:0007669"/>
    <property type="project" value="UniProtKB-UniRule"/>
</dbReference>
<dbReference type="FunFam" id="3.30.980.10:FF:000005">
    <property type="entry name" value="Threonyl-tRNA synthetase, mitochondrial"/>
    <property type="match status" value="1"/>
</dbReference>
<dbReference type="Gene3D" id="3.30.930.10">
    <property type="entry name" value="Bira Bifunctional Protein, Domain 2"/>
    <property type="match status" value="1"/>
</dbReference>
<evidence type="ECO:0000259" key="16">
    <source>
        <dbReference type="PROSITE" id="PS51880"/>
    </source>
</evidence>
<dbReference type="GO" id="GO:0140096">
    <property type="term" value="F:catalytic activity, acting on a protein"/>
    <property type="evidence" value="ECO:0007669"/>
    <property type="project" value="UniProtKB-ARBA"/>
</dbReference>
<dbReference type="InterPro" id="IPR004154">
    <property type="entry name" value="Anticodon-bd"/>
</dbReference>
<dbReference type="GO" id="GO:0006435">
    <property type="term" value="P:threonyl-tRNA aminoacylation"/>
    <property type="evidence" value="ECO:0007669"/>
    <property type="project" value="UniProtKB-UniRule"/>
</dbReference>
<dbReference type="PANTHER" id="PTHR11451">
    <property type="entry name" value="THREONINE-TRNA LIGASE"/>
    <property type="match status" value="1"/>
</dbReference>
<dbReference type="Pfam" id="PF07973">
    <property type="entry name" value="tRNA_SAD"/>
    <property type="match status" value="1"/>
</dbReference>
<comment type="subcellular location">
    <subcellularLocation>
        <location evidence="1 14">Cytoplasm</location>
    </subcellularLocation>
</comment>
<dbReference type="GO" id="GO:0005524">
    <property type="term" value="F:ATP binding"/>
    <property type="evidence" value="ECO:0007669"/>
    <property type="project" value="UniProtKB-UniRule"/>
</dbReference>
<dbReference type="InterPro" id="IPR045864">
    <property type="entry name" value="aa-tRNA-synth_II/BPL/LPL"/>
</dbReference>
<dbReference type="InterPro" id="IPR004095">
    <property type="entry name" value="TGS"/>
</dbReference>
<dbReference type="SUPFAM" id="SSF55681">
    <property type="entry name" value="Class II aaRS and biotin synthetases"/>
    <property type="match status" value="1"/>
</dbReference>
<dbReference type="InterPro" id="IPR012947">
    <property type="entry name" value="tRNA_SAD"/>
</dbReference>
<dbReference type="InterPro" id="IPR047246">
    <property type="entry name" value="ThrRS_anticodon"/>
</dbReference>
<name>A0A4R1SBX2_HYDET</name>
<dbReference type="SMART" id="SM00863">
    <property type="entry name" value="tRNA_SAD"/>
    <property type="match status" value="1"/>
</dbReference>
<comment type="similarity">
    <text evidence="2 14">Belongs to the class-II aminoacyl-tRNA synthetase family.</text>
</comment>
<dbReference type="GO" id="GO:0000049">
    <property type="term" value="F:tRNA binding"/>
    <property type="evidence" value="ECO:0007669"/>
    <property type="project" value="UniProtKB-KW"/>
</dbReference>
<evidence type="ECO:0000256" key="11">
    <source>
        <dbReference type="ARBA" id="ARBA00022917"/>
    </source>
</evidence>
<comment type="caution">
    <text evidence="14">Lacks conserved residue(s) required for the propagation of feature annotation.</text>
</comment>
<evidence type="ECO:0000256" key="7">
    <source>
        <dbReference type="ARBA" id="ARBA00022741"/>
    </source>
</evidence>
<dbReference type="NCBIfam" id="TIGR00418">
    <property type="entry name" value="thrS"/>
    <property type="match status" value="1"/>
</dbReference>
<organism evidence="17 18">
    <name type="scientific">Hydrogenispora ethanolica</name>
    <dbReference type="NCBI Taxonomy" id="1082276"/>
    <lineage>
        <taxon>Bacteria</taxon>
        <taxon>Bacillati</taxon>
        <taxon>Bacillota</taxon>
        <taxon>Hydrogenispora</taxon>
    </lineage>
</organism>
<dbReference type="OrthoDB" id="9802304at2"/>
<keyword evidence="12 14" id="KW-0030">Aminoacyl-tRNA synthetase</keyword>
<dbReference type="Gene3D" id="3.30.980.10">
    <property type="entry name" value="Threonyl-trna Synthetase, Chain A, domain 2"/>
    <property type="match status" value="1"/>
</dbReference>
<dbReference type="PRINTS" id="PR01047">
    <property type="entry name" value="TRNASYNTHTHR"/>
</dbReference>
<keyword evidence="11 14" id="KW-0648">Protein biosynthesis</keyword>
<evidence type="ECO:0000313" key="17">
    <source>
        <dbReference type="EMBL" id="TCL76520.1"/>
    </source>
</evidence>
<feature type="binding site" evidence="14">
    <location>
        <position position="510"/>
    </location>
    <ligand>
        <name>Zn(2+)</name>
        <dbReference type="ChEBI" id="CHEBI:29105"/>
        <note>catalytic</note>
    </ligand>
</feature>
<evidence type="ECO:0000256" key="14">
    <source>
        <dbReference type="HAMAP-Rule" id="MF_00184"/>
    </source>
</evidence>
<dbReference type="InterPro" id="IPR002320">
    <property type="entry name" value="Thr-tRNA-ligase_IIa"/>
</dbReference>
<dbReference type="CDD" id="cd00771">
    <property type="entry name" value="ThrRS_core"/>
    <property type="match status" value="1"/>
</dbReference>
<keyword evidence="3 14" id="KW-0963">Cytoplasm</keyword>
<dbReference type="HAMAP" id="MF_00184">
    <property type="entry name" value="Thr_tRNA_synth"/>
    <property type="match status" value="1"/>
</dbReference>
<dbReference type="AlphaFoldDB" id="A0A4R1SBX2"/>
<dbReference type="Pfam" id="PF00587">
    <property type="entry name" value="tRNA-synt_2b"/>
    <property type="match status" value="1"/>
</dbReference>
<dbReference type="InterPro" id="IPR018163">
    <property type="entry name" value="Thr/Ala-tRNA-synth_IIc_edit"/>
</dbReference>
<evidence type="ECO:0000259" key="15">
    <source>
        <dbReference type="PROSITE" id="PS50862"/>
    </source>
</evidence>
<dbReference type="FunFam" id="3.30.54.20:FF:000002">
    <property type="entry name" value="Threonine--tRNA ligase"/>
    <property type="match status" value="1"/>
</dbReference>
<sequence>MKVIFPDQSSREYPDGTTPRAIAESISGRLAKEVIAAQVDDTLVDLSQPLDGEVHLKLIKPEDPEGLEVLRHSASHIMAQAVRRIFPDAKLAIGPAIENGFYYDFDLPEPLKLEDLARIEAEMAKIVAADLPFERYELSKGEALERFRAAGEKYKAELVEGLEDGTISFYRQGDFDDLCRGPHLPSTGRLKAYKLMSIAGAYWRGDSSREMLQRIYGVAFATKAGLEEYLKFLEEAARRDHRKLGKELDLFSIDDQIGGGLVLWHPKGARVRQEIEQFWKEEHYKNGYELVYTPHVGRSTLWETSGHLGFYSENMYAPMDIEGQQYYAKPMNCPFHIAIYKSRGRSYRELPFRWAELGTVYRYEKSGVLHGLMRVRGFTQDDAHIFCRPDQMPEEIERTLNFCLKLIRSFGFNDFKLYLATKPADSVGEPERWEAATAALQAAIDKVGLPSEIDEGGGAFYGPKIDLKIKDALGREWQCSTIQFDFNMSERFGLTYKGSDGADHRPYMIHRALLGSIERFFGVLLEHYEGAFPTWLAPVQAMVLPVTPDYLEYARTVMEDLRKVGIRAELDSRNEKIGYRIREVRLQKIPYWLVVGEREAREGVVAVSSRKEGDLGSQKVDWLKERLQKEIAAHS</sequence>
<reference evidence="17 18" key="1">
    <citation type="submission" date="2019-03" db="EMBL/GenBank/DDBJ databases">
        <title>Genomic Encyclopedia of Type Strains, Phase IV (KMG-IV): sequencing the most valuable type-strain genomes for metagenomic binning, comparative biology and taxonomic classification.</title>
        <authorList>
            <person name="Goeker M."/>
        </authorList>
    </citation>
    <scope>NUCLEOTIDE SEQUENCE [LARGE SCALE GENOMIC DNA]</scope>
    <source>
        <strain evidence="17 18">LX-B</strain>
    </source>
</reference>
<comment type="subunit">
    <text evidence="14">Homodimer.</text>
</comment>
<keyword evidence="9 14" id="KW-0067">ATP-binding</keyword>
<evidence type="ECO:0000256" key="1">
    <source>
        <dbReference type="ARBA" id="ARBA00004496"/>
    </source>
</evidence>
<feature type="domain" description="TGS" evidence="16">
    <location>
        <begin position="1"/>
        <end position="60"/>
    </location>
</feature>
<evidence type="ECO:0000256" key="10">
    <source>
        <dbReference type="ARBA" id="ARBA00022884"/>
    </source>
</evidence>
<dbReference type="Gene3D" id="3.10.20.30">
    <property type="match status" value="1"/>
</dbReference>
<dbReference type="CDD" id="cd01667">
    <property type="entry name" value="TGS_ThrRS"/>
    <property type="match status" value="1"/>
</dbReference>
<dbReference type="InterPro" id="IPR006195">
    <property type="entry name" value="aa-tRNA-synth_II"/>
</dbReference>
<evidence type="ECO:0000313" key="18">
    <source>
        <dbReference type="Proteomes" id="UP000295008"/>
    </source>
</evidence>
<dbReference type="FunFam" id="3.30.930.10:FF:000019">
    <property type="entry name" value="Threonine--tRNA ligase"/>
    <property type="match status" value="1"/>
</dbReference>
<dbReference type="PROSITE" id="PS50862">
    <property type="entry name" value="AA_TRNA_LIGASE_II"/>
    <property type="match status" value="1"/>
</dbReference>
<evidence type="ECO:0000256" key="9">
    <source>
        <dbReference type="ARBA" id="ARBA00022840"/>
    </source>
</evidence>
<evidence type="ECO:0000256" key="6">
    <source>
        <dbReference type="ARBA" id="ARBA00022723"/>
    </source>
</evidence>
<comment type="catalytic activity">
    <reaction evidence="13 14">
        <text>tRNA(Thr) + L-threonine + ATP = L-threonyl-tRNA(Thr) + AMP + diphosphate + H(+)</text>
        <dbReference type="Rhea" id="RHEA:24624"/>
        <dbReference type="Rhea" id="RHEA-COMP:9670"/>
        <dbReference type="Rhea" id="RHEA-COMP:9704"/>
        <dbReference type="ChEBI" id="CHEBI:15378"/>
        <dbReference type="ChEBI" id="CHEBI:30616"/>
        <dbReference type="ChEBI" id="CHEBI:33019"/>
        <dbReference type="ChEBI" id="CHEBI:57926"/>
        <dbReference type="ChEBI" id="CHEBI:78442"/>
        <dbReference type="ChEBI" id="CHEBI:78534"/>
        <dbReference type="ChEBI" id="CHEBI:456215"/>
        <dbReference type="EC" id="6.1.1.3"/>
    </reaction>
</comment>
<dbReference type="InterPro" id="IPR012676">
    <property type="entry name" value="TGS-like"/>
</dbReference>
<dbReference type="Proteomes" id="UP000295008">
    <property type="component" value="Unassembled WGS sequence"/>
</dbReference>
<keyword evidence="6 14" id="KW-0479">Metal-binding</keyword>
<accession>A0A4R1SBX2</accession>
<evidence type="ECO:0000256" key="13">
    <source>
        <dbReference type="ARBA" id="ARBA00049515"/>
    </source>
</evidence>
<dbReference type="EC" id="6.1.1.3" evidence="14"/>
<dbReference type="FunFam" id="3.40.50.800:FF:000001">
    <property type="entry name" value="Threonine--tRNA ligase"/>
    <property type="match status" value="1"/>
</dbReference>
<evidence type="ECO:0000256" key="5">
    <source>
        <dbReference type="ARBA" id="ARBA00022598"/>
    </source>
</evidence>
<feature type="domain" description="Aminoacyl-transfer RNA synthetases class-II family profile" evidence="15">
    <location>
        <begin position="240"/>
        <end position="533"/>
    </location>
</feature>
<dbReference type="RefSeq" id="WP_132012691.1">
    <property type="nucleotide sequence ID" value="NZ_SLUN01000002.1"/>
</dbReference>
<dbReference type="SUPFAM" id="SSF55186">
    <property type="entry name" value="ThrRS/AlaRS common domain"/>
    <property type="match status" value="1"/>
</dbReference>
<keyword evidence="18" id="KW-1185">Reference proteome</keyword>
<dbReference type="CDD" id="cd00860">
    <property type="entry name" value="ThrRS_anticodon"/>
    <property type="match status" value="1"/>
</dbReference>
<dbReference type="Pfam" id="PF03129">
    <property type="entry name" value="HGTP_anticodon"/>
    <property type="match status" value="1"/>
</dbReference>
<dbReference type="GO" id="GO:0016740">
    <property type="term" value="F:transferase activity"/>
    <property type="evidence" value="ECO:0007669"/>
    <property type="project" value="UniProtKB-ARBA"/>
</dbReference>
<evidence type="ECO:0000256" key="2">
    <source>
        <dbReference type="ARBA" id="ARBA00008226"/>
    </source>
</evidence>
<dbReference type="Pfam" id="PF02824">
    <property type="entry name" value="TGS"/>
    <property type="match status" value="1"/>
</dbReference>
<dbReference type="EMBL" id="SLUN01000002">
    <property type="protein sequence ID" value="TCL76520.1"/>
    <property type="molecule type" value="Genomic_DNA"/>
</dbReference>
<feature type="binding site" evidence="14">
    <location>
        <position position="333"/>
    </location>
    <ligand>
        <name>Zn(2+)</name>
        <dbReference type="ChEBI" id="CHEBI:29105"/>
        <note>catalytic</note>
    </ligand>
</feature>
<keyword evidence="8 14" id="KW-0862">Zinc</keyword>
<dbReference type="SUPFAM" id="SSF52954">
    <property type="entry name" value="Class II aaRS ABD-related"/>
    <property type="match status" value="1"/>
</dbReference>
<dbReference type="Gene3D" id="3.30.54.20">
    <property type="match status" value="1"/>
</dbReference>
<dbReference type="PROSITE" id="PS51880">
    <property type="entry name" value="TGS"/>
    <property type="match status" value="1"/>
</dbReference>
<dbReference type="InterPro" id="IPR036621">
    <property type="entry name" value="Anticodon-bd_dom_sf"/>
</dbReference>
<evidence type="ECO:0000256" key="12">
    <source>
        <dbReference type="ARBA" id="ARBA00023146"/>
    </source>
</evidence>
<dbReference type="InterPro" id="IPR012675">
    <property type="entry name" value="Beta-grasp_dom_sf"/>
</dbReference>
<comment type="caution">
    <text evidence="17">The sequence shown here is derived from an EMBL/GenBank/DDBJ whole genome shotgun (WGS) entry which is preliminary data.</text>
</comment>
<dbReference type="InterPro" id="IPR033728">
    <property type="entry name" value="ThrRS_core"/>
</dbReference>
<dbReference type="Gene3D" id="3.40.50.800">
    <property type="entry name" value="Anticodon-binding domain"/>
    <property type="match status" value="1"/>
</dbReference>
<gene>
    <name evidence="14" type="primary">thrS</name>
    <name evidence="17" type="ORF">EDC14_1002279</name>
</gene>
<evidence type="ECO:0000256" key="4">
    <source>
        <dbReference type="ARBA" id="ARBA00022555"/>
    </source>
</evidence>
<dbReference type="GO" id="GO:0005737">
    <property type="term" value="C:cytoplasm"/>
    <property type="evidence" value="ECO:0007669"/>
    <property type="project" value="UniProtKB-SubCell"/>
</dbReference>
<dbReference type="GO" id="GO:0046872">
    <property type="term" value="F:metal ion binding"/>
    <property type="evidence" value="ECO:0007669"/>
    <property type="project" value="UniProtKB-KW"/>
</dbReference>